<proteinExistence type="predicted"/>
<protein>
    <submittedName>
        <fullName evidence="1">Uncharacterized protein</fullName>
    </submittedName>
</protein>
<dbReference type="EMBL" id="CP063169">
    <property type="protein sequence ID" value="QOR71956.1"/>
    <property type="molecule type" value="Genomic_DNA"/>
</dbReference>
<dbReference type="Proteomes" id="UP000593758">
    <property type="component" value="Chromosome"/>
</dbReference>
<sequence length="94" mass="9984">MDTCPNPPQNPQSPADAFLEYLEELGVDVDDLLEYLVELDCIAVTHHPGYVRCAAWATRDEVLDAVDALNANGTPPAAVATCPDTGALVLGYAL</sequence>
<dbReference type="RefSeq" id="WP_193498604.1">
    <property type="nucleotide sequence ID" value="NZ_CP063169.1"/>
</dbReference>
<dbReference type="AlphaFoldDB" id="A0A7M1SWI3"/>
<name>A0A7M1SWI3_9MICO</name>
<keyword evidence="2" id="KW-1185">Reference proteome</keyword>
<reference evidence="1 2" key="1">
    <citation type="submission" date="2020-10" db="EMBL/GenBank/DDBJ databases">
        <title>Haloactinobacterium sp. RN3S43, a bacterium isolated from saline soil.</title>
        <authorList>
            <person name="Sun J.-Q."/>
        </authorList>
    </citation>
    <scope>NUCLEOTIDE SEQUENCE [LARGE SCALE GENOMIC DNA]</scope>
    <source>
        <strain evidence="1 2">RN3S43</strain>
    </source>
</reference>
<evidence type="ECO:0000313" key="2">
    <source>
        <dbReference type="Proteomes" id="UP000593758"/>
    </source>
</evidence>
<gene>
    <name evidence="1" type="ORF">IM660_06830</name>
</gene>
<dbReference type="KEGG" id="halt:IM660_06830"/>
<accession>A0A7M1SWI3</accession>
<evidence type="ECO:0000313" key="1">
    <source>
        <dbReference type="EMBL" id="QOR71956.1"/>
    </source>
</evidence>
<organism evidence="1 2">
    <name type="scientific">Ruania alkalisoli</name>
    <dbReference type="NCBI Taxonomy" id="2779775"/>
    <lineage>
        <taxon>Bacteria</taxon>
        <taxon>Bacillati</taxon>
        <taxon>Actinomycetota</taxon>
        <taxon>Actinomycetes</taxon>
        <taxon>Micrococcales</taxon>
        <taxon>Ruaniaceae</taxon>
        <taxon>Ruania</taxon>
    </lineage>
</organism>